<dbReference type="OrthoDB" id="2414723at2759"/>
<reference evidence="2 3" key="1">
    <citation type="submission" date="2014-09" db="EMBL/GenBank/DDBJ databases">
        <authorList>
            <person name="Ellenberger Sabrina"/>
        </authorList>
    </citation>
    <scope>NUCLEOTIDE SEQUENCE [LARGE SCALE GENOMIC DNA]</scope>
    <source>
        <strain evidence="2 3">CBS 412.66</strain>
    </source>
</reference>
<evidence type="ECO:0000313" key="3">
    <source>
        <dbReference type="Proteomes" id="UP000054107"/>
    </source>
</evidence>
<evidence type="ECO:0000313" key="2">
    <source>
        <dbReference type="EMBL" id="CEP19551.1"/>
    </source>
</evidence>
<dbReference type="Proteomes" id="UP000054107">
    <property type="component" value="Unassembled WGS sequence"/>
</dbReference>
<keyword evidence="3" id="KW-1185">Reference proteome</keyword>
<dbReference type="InterPro" id="IPR036181">
    <property type="entry name" value="MIT_dom_sf"/>
</dbReference>
<feature type="compositionally biased region" description="Polar residues" evidence="1">
    <location>
        <begin position="435"/>
        <end position="451"/>
    </location>
</feature>
<dbReference type="Gene3D" id="1.20.58.80">
    <property type="entry name" value="Phosphotransferase system, lactose/cellobiose-type IIA subunit"/>
    <property type="match status" value="1"/>
</dbReference>
<evidence type="ECO:0000256" key="1">
    <source>
        <dbReference type="SAM" id="MobiDB-lite"/>
    </source>
</evidence>
<feature type="compositionally biased region" description="Polar residues" evidence="1">
    <location>
        <begin position="23"/>
        <end position="32"/>
    </location>
</feature>
<organism evidence="2 3">
    <name type="scientific">Parasitella parasitica</name>
    <dbReference type="NCBI Taxonomy" id="35722"/>
    <lineage>
        <taxon>Eukaryota</taxon>
        <taxon>Fungi</taxon>
        <taxon>Fungi incertae sedis</taxon>
        <taxon>Mucoromycota</taxon>
        <taxon>Mucoromycotina</taxon>
        <taxon>Mucoromycetes</taxon>
        <taxon>Mucorales</taxon>
        <taxon>Mucorineae</taxon>
        <taxon>Mucoraceae</taxon>
        <taxon>Parasitella</taxon>
    </lineage>
</organism>
<sequence>MSSFVSSILYNSANKSKQKSRNKSTTSEQTLVGSRLAVHGSTPVLPTNPYYQHPQMSYSAEHIPAPPPYDPMQQQLHSPTPSPSTSWTLEMSALAEKIRDDVTKTFKSSNSKQTANIDRHSISQGMKLVSIAADEYEQGNESVALDIYLTGVDKILMALPNKTDKNTKRAIKEKLYSVEERVGILNLATSQKRIQQQELVQGEEIKSSVINSFVLSRIASTISTISSRAYQSAKASNTAVPIVDITWDTAAQTDTHPVTPTIPIEKGDSMARFKQLGHYLTEFTVKCAILVKQSPLPGLVSLLFSYVIQLFLWFDSRYHVMQKAQDFGIQCIKLGLQADERYRLHEFLSEGLYMLIAAGLKIVVAFNEAPHNAGSSEQKATTSSNVTKHLRHRSDPIDTLKKAASSDKMSDQRPSTSISTPNTTATTNKASTATCLPQSPQKTKTSWIWPW</sequence>
<accession>A0A0B7NLR9</accession>
<evidence type="ECO:0008006" key="4">
    <source>
        <dbReference type="Google" id="ProtNLM"/>
    </source>
</evidence>
<feature type="region of interest" description="Disordered" evidence="1">
    <location>
        <begin position="373"/>
        <end position="392"/>
    </location>
</feature>
<name>A0A0B7NLR9_9FUNG</name>
<feature type="compositionally biased region" description="Low complexity" evidence="1">
    <location>
        <begin position="414"/>
        <end position="434"/>
    </location>
</feature>
<feature type="compositionally biased region" description="Basic and acidic residues" evidence="1">
    <location>
        <begin position="397"/>
        <end position="411"/>
    </location>
</feature>
<feature type="region of interest" description="Disordered" evidence="1">
    <location>
        <begin position="13"/>
        <end position="87"/>
    </location>
</feature>
<protein>
    <recommendedName>
        <fullName evidence="4">MIT domain-containing protein</fullName>
    </recommendedName>
</protein>
<feature type="region of interest" description="Disordered" evidence="1">
    <location>
        <begin position="397"/>
        <end position="451"/>
    </location>
</feature>
<dbReference type="SUPFAM" id="SSF116846">
    <property type="entry name" value="MIT domain"/>
    <property type="match status" value="1"/>
</dbReference>
<dbReference type="AlphaFoldDB" id="A0A0B7NLR9"/>
<gene>
    <name evidence="2" type="primary">PARPA_13867.1 scaffold 47386</name>
</gene>
<feature type="compositionally biased region" description="Polar residues" evidence="1">
    <location>
        <begin position="373"/>
        <end position="387"/>
    </location>
</feature>
<proteinExistence type="predicted"/>
<dbReference type="EMBL" id="LN734054">
    <property type="protein sequence ID" value="CEP19551.1"/>
    <property type="molecule type" value="Genomic_DNA"/>
</dbReference>